<name>A0A6C0CED9_9ZZZZ</name>
<sequence length="377" mass="45201">MNFCIYRRNNSCKPCCFTSKYNYYCAIHSNNYNIVYDIINKAIGRNDINSFEIYNIFKYIYNSDDIYTKEFIFKACLKTLFSTCGSILSHFTNLKNINNLNNIIDKIHKLNMNTYMIEKDEMNLNKIKIINNFFNYKNIKKHVYDPNITLNNTEDPFTMDNINDLDKKKLFIYTENNTNYFFIATELKYFIDTNGKWNPYTKQEIPDNIVKNLNIYIEYFKLNPHKKINRFEWNSTHQAFTDVSQIIEKIGFYNDTRWFLKLTSTQIKNIIKTFKVVSRNNEEAAEYFINLTDNNIFYDFAREIIRLFENGNERFMLCCNFIKSIALYSDDFYNNIPDWMADIETPNIITVNQFQLNPATIFNSMEILYFINIMNNE</sequence>
<reference evidence="1" key="1">
    <citation type="journal article" date="2020" name="Nature">
        <title>Giant virus diversity and host interactions through global metagenomics.</title>
        <authorList>
            <person name="Schulz F."/>
            <person name="Roux S."/>
            <person name="Paez-Espino D."/>
            <person name="Jungbluth S."/>
            <person name="Walsh D.A."/>
            <person name="Denef V.J."/>
            <person name="McMahon K.D."/>
            <person name="Konstantinidis K.T."/>
            <person name="Eloe-Fadrosh E.A."/>
            <person name="Kyrpides N.C."/>
            <person name="Woyke T."/>
        </authorList>
    </citation>
    <scope>NUCLEOTIDE SEQUENCE</scope>
    <source>
        <strain evidence="1">GVMAG-M-3300020727-4</strain>
    </source>
</reference>
<accession>A0A6C0CED9</accession>
<evidence type="ECO:0000313" key="1">
    <source>
        <dbReference type="EMBL" id="QHT02938.1"/>
    </source>
</evidence>
<proteinExistence type="predicted"/>
<organism evidence="1">
    <name type="scientific">viral metagenome</name>
    <dbReference type="NCBI Taxonomy" id="1070528"/>
    <lineage>
        <taxon>unclassified sequences</taxon>
        <taxon>metagenomes</taxon>
        <taxon>organismal metagenomes</taxon>
    </lineage>
</organism>
<protein>
    <submittedName>
        <fullName evidence="1">Uncharacterized protein</fullName>
    </submittedName>
</protein>
<dbReference type="AlphaFoldDB" id="A0A6C0CED9"/>
<dbReference type="EMBL" id="MN739403">
    <property type="protein sequence ID" value="QHT02938.1"/>
    <property type="molecule type" value="Genomic_DNA"/>
</dbReference>